<comment type="caution">
    <text evidence="1">The sequence shown here is derived from an EMBL/GenBank/DDBJ whole genome shotgun (WGS) entry which is preliminary data.</text>
</comment>
<protein>
    <submittedName>
        <fullName evidence="1">Uncharacterized protein</fullName>
    </submittedName>
</protein>
<reference evidence="1 2" key="1">
    <citation type="submission" date="2018-02" db="EMBL/GenBank/DDBJ databases">
        <authorList>
            <person name="Cohen D.B."/>
            <person name="Kent A.D."/>
        </authorList>
    </citation>
    <scope>NUCLEOTIDE SEQUENCE [LARGE SCALE GENOMIC DNA]</scope>
    <source>
        <strain evidence="1 2">CCAP 1448/3</strain>
    </source>
</reference>
<dbReference type="RefSeq" id="WP_106289825.1">
    <property type="nucleotide sequence ID" value="NZ_CAWNTC010000120.1"/>
</dbReference>
<sequence length="104" mass="12285">MATELEMTKEILRIRTQDSLITLINSHATGQWKLARERVANCDRIEIYNWDRTQCIRGKIDRSRLFTSHLYKDRLIIGFNPEDEEPVNCTPMPWEQQACAIYLT</sequence>
<name>A0A2T1C0B3_9CYAN</name>
<gene>
    <name evidence="1" type="ORF">C7B64_16890</name>
</gene>
<keyword evidence="2" id="KW-1185">Reference proteome</keyword>
<dbReference type="AlphaFoldDB" id="A0A2T1C0B3"/>
<dbReference type="OrthoDB" id="582429at2"/>
<proteinExistence type="predicted"/>
<dbReference type="EMBL" id="PVWJ01000092">
    <property type="protein sequence ID" value="PSB01710.1"/>
    <property type="molecule type" value="Genomic_DNA"/>
</dbReference>
<organism evidence="1 2">
    <name type="scientific">Merismopedia glauca CCAP 1448/3</name>
    <dbReference type="NCBI Taxonomy" id="1296344"/>
    <lineage>
        <taxon>Bacteria</taxon>
        <taxon>Bacillati</taxon>
        <taxon>Cyanobacteriota</taxon>
        <taxon>Cyanophyceae</taxon>
        <taxon>Synechococcales</taxon>
        <taxon>Merismopediaceae</taxon>
        <taxon>Merismopedia</taxon>
    </lineage>
</organism>
<dbReference type="Proteomes" id="UP000238762">
    <property type="component" value="Unassembled WGS sequence"/>
</dbReference>
<reference evidence="1 2" key="2">
    <citation type="submission" date="2018-03" db="EMBL/GenBank/DDBJ databases">
        <title>The ancient ancestry and fast evolution of plastids.</title>
        <authorList>
            <person name="Moore K.R."/>
            <person name="Magnabosco C."/>
            <person name="Momper L."/>
            <person name="Gold D.A."/>
            <person name="Bosak T."/>
            <person name="Fournier G.P."/>
        </authorList>
    </citation>
    <scope>NUCLEOTIDE SEQUENCE [LARGE SCALE GENOMIC DNA]</scope>
    <source>
        <strain evidence="1 2">CCAP 1448/3</strain>
    </source>
</reference>
<evidence type="ECO:0000313" key="2">
    <source>
        <dbReference type="Proteomes" id="UP000238762"/>
    </source>
</evidence>
<accession>A0A2T1C0B3</accession>
<evidence type="ECO:0000313" key="1">
    <source>
        <dbReference type="EMBL" id="PSB01710.1"/>
    </source>
</evidence>